<organism evidence="2 3">
    <name type="scientific">Novymonas esmeraldas</name>
    <dbReference type="NCBI Taxonomy" id="1808958"/>
    <lineage>
        <taxon>Eukaryota</taxon>
        <taxon>Discoba</taxon>
        <taxon>Euglenozoa</taxon>
        <taxon>Kinetoplastea</taxon>
        <taxon>Metakinetoplastina</taxon>
        <taxon>Trypanosomatida</taxon>
        <taxon>Trypanosomatidae</taxon>
        <taxon>Novymonas</taxon>
    </lineage>
</organism>
<dbReference type="InterPro" id="IPR036397">
    <property type="entry name" value="RNaseH_sf"/>
</dbReference>
<dbReference type="Pfam" id="PF04857">
    <property type="entry name" value="CAF1"/>
    <property type="match status" value="1"/>
</dbReference>
<proteinExistence type="inferred from homology"/>
<dbReference type="EMBL" id="JAECZO010000028">
    <property type="protein sequence ID" value="KAK7202265.1"/>
    <property type="molecule type" value="Genomic_DNA"/>
</dbReference>
<evidence type="ECO:0000313" key="3">
    <source>
        <dbReference type="Proteomes" id="UP001430356"/>
    </source>
</evidence>
<name>A0AAW0FDU3_9TRYP</name>
<dbReference type="PANTHER" id="PTHR15092">
    <property type="entry name" value="POLY A -SPECIFIC RIBONUCLEASE/TARGET OF EGR1, MEMBER 1"/>
    <property type="match status" value="1"/>
</dbReference>
<dbReference type="PANTHER" id="PTHR15092:SF22">
    <property type="entry name" value="POLY(A)-SPECIFIC RIBONUCLEASE PNLDC1"/>
    <property type="match status" value="1"/>
</dbReference>
<accession>A0AAW0FDU3</accession>
<dbReference type="GO" id="GO:0003723">
    <property type="term" value="F:RNA binding"/>
    <property type="evidence" value="ECO:0007669"/>
    <property type="project" value="TreeGrafter"/>
</dbReference>
<comment type="caution">
    <text evidence="2">The sequence shown here is derived from an EMBL/GenBank/DDBJ whole genome shotgun (WGS) entry which is preliminary data.</text>
</comment>
<dbReference type="Gene3D" id="3.30.420.10">
    <property type="entry name" value="Ribonuclease H-like superfamily/Ribonuclease H"/>
    <property type="match status" value="2"/>
</dbReference>
<evidence type="ECO:0000256" key="1">
    <source>
        <dbReference type="ARBA" id="ARBA00008372"/>
    </source>
</evidence>
<keyword evidence="3" id="KW-1185">Reference proteome</keyword>
<dbReference type="SUPFAM" id="SSF53098">
    <property type="entry name" value="Ribonuclease H-like"/>
    <property type="match status" value="1"/>
</dbReference>
<dbReference type="InterPro" id="IPR012337">
    <property type="entry name" value="RNaseH-like_sf"/>
</dbReference>
<comment type="similarity">
    <text evidence="1">Belongs to the CAF1 family.</text>
</comment>
<dbReference type="InterPro" id="IPR051181">
    <property type="entry name" value="CAF1_poly(A)_ribonucleases"/>
</dbReference>
<dbReference type="AlphaFoldDB" id="A0AAW0FDU3"/>
<dbReference type="GO" id="GO:0000175">
    <property type="term" value="F:3'-5'-RNA exonuclease activity"/>
    <property type="evidence" value="ECO:0007669"/>
    <property type="project" value="TreeGrafter"/>
</dbReference>
<gene>
    <name evidence="2" type="ORF">NESM_000297600</name>
</gene>
<sequence length="510" mass="57630">MDITRFNQVVALADFAREVQRCEFCAVDQEMTGVDVPGVTAPFGSPPEDVYRVKRIAVEAYNAFQIGIALFTKTDTDTYEVRPYNFYLLNDAGDLRLSLSAISFLAANHMNFQTWLTSGLSFCDAHQEATFDAKHDAPFTNEAEQRLADDVVKAADEWFSTETAPLVRTLPCSTDLARRLHGYIGRHYDFRIVASFDGKPSLAQKLEFTLTKLDDVAWAAEKEKRLVQGERDRARQLGFRQFWKILVSSKKPIVGHNFMQDVMFMIHMHETPLPTPYADFKALLQRTLPTIYDTKTMATTLAGDNAFQVTHLGFLYQECRRRAGLSRDDFSRQYRLPPGFYSYNDYAVQLQSKAHEAAYDAYMTGIAYTLLHRMYPGAFAELRNVISAFGSVHYFCVDTADRLISPNTFILECTCPAYNEQVEALFFATEDTAACTAESGKVDLKKLSYHISGLSASADAKKFTSFCVRMKGDTTAQELHSRLQSLRNKKLPNETHVDLALLDCISVRTP</sequence>
<dbReference type="InterPro" id="IPR006941">
    <property type="entry name" value="RNase_CAF1"/>
</dbReference>
<dbReference type="Proteomes" id="UP001430356">
    <property type="component" value="Unassembled WGS sequence"/>
</dbReference>
<evidence type="ECO:0000313" key="2">
    <source>
        <dbReference type="EMBL" id="KAK7202265.1"/>
    </source>
</evidence>
<protein>
    <submittedName>
        <fullName evidence="2">Poly(A)-specific ribonuclease PARN</fullName>
    </submittedName>
</protein>
<reference evidence="2 3" key="1">
    <citation type="journal article" date="2021" name="MBio">
        <title>A New Model Trypanosomatid, Novymonas esmeraldas: Genomic Perception of Its 'Candidatus Pandoraea novymonadis' Endosymbiont.</title>
        <authorList>
            <person name="Zakharova A."/>
            <person name="Saura A."/>
            <person name="Butenko A."/>
            <person name="Podesvova L."/>
            <person name="Warmusova S."/>
            <person name="Kostygov A.Y."/>
            <person name="Nenarokova A."/>
            <person name="Lukes J."/>
            <person name="Opperdoes F.R."/>
            <person name="Yurchenko V."/>
        </authorList>
    </citation>
    <scope>NUCLEOTIDE SEQUENCE [LARGE SCALE GENOMIC DNA]</scope>
    <source>
        <strain evidence="2 3">E262AT.01</strain>
    </source>
</reference>